<dbReference type="SUPFAM" id="SSF46565">
    <property type="entry name" value="Chaperone J-domain"/>
    <property type="match status" value="1"/>
</dbReference>
<dbReference type="CDD" id="cd06257">
    <property type="entry name" value="DnaJ"/>
    <property type="match status" value="1"/>
</dbReference>
<dbReference type="PaxDb" id="2850-Phatr47446"/>
<dbReference type="InParanoid" id="B7G3E5"/>
<dbReference type="HOGENOM" id="CLU_740803_0_0_1"/>
<dbReference type="eggNOG" id="ENOG502S7YF">
    <property type="taxonomic scope" value="Eukaryota"/>
</dbReference>
<dbReference type="GeneID" id="7202568"/>
<evidence type="ECO:0000313" key="5">
    <source>
        <dbReference type="Proteomes" id="UP000000759"/>
    </source>
</evidence>
<evidence type="ECO:0000313" key="4">
    <source>
        <dbReference type="EMBL" id="EEC46987.1"/>
    </source>
</evidence>
<keyword evidence="5" id="KW-1185">Reference proteome</keyword>
<feature type="region of interest" description="Disordered" evidence="1">
    <location>
        <begin position="35"/>
        <end position="70"/>
    </location>
</feature>
<reference evidence="5" key="2">
    <citation type="submission" date="2008-08" db="EMBL/GenBank/DDBJ databases">
        <authorList>
            <consortium name="Diatom Consortium"/>
            <person name="Grigoriev I."/>
            <person name="Grimwood J."/>
            <person name="Kuo A."/>
            <person name="Otillar R.P."/>
            <person name="Salamov A."/>
            <person name="Detter J.C."/>
            <person name="Lindquist E."/>
            <person name="Shapiro H."/>
            <person name="Lucas S."/>
            <person name="Glavina del Rio T."/>
            <person name="Pitluck S."/>
            <person name="Rokhsar D."/>
            <person name="Bowler C."/>
        </authorList>
    </citation>
    <scope>GENOME REANNOTATION</scope>
    <source>
        <strain evidence="5">CCAP 1055/1</strain>
    </source>
</reference>
<proteinExistence type="predicted"/>
<dbReference type="PROSITE" id="PS50076">
    <property type="entry name" value="DNAJ_2"/>
    <property type="match status" value="1"/>
</dbReference>
<reference evidence="4 5" key="1">
    <citation type="journal article" date="2008" name="Nature">
        <title>The Phaeodactylum genome reveals the evolutionary history of diatom genomes.</title>
        <authorList>
            <person name="Bowler C."/>
            <person name="Allen A.E."/>
            <person name="Badger J.H."/>
            <person name="Grimwood J."/>
            <person name="Jabbari K."/>
            <person name="Kuo A."/>
            <person name="Maheswari U."/>
            <person name="Martens C."/>
            <person name="Maumus F."/>
            <person name="Otillar R.P."/>
            <person name="Rayko E."/>
            <person name="Salamov A."/>
            <person name="Vandepoele K."/>
            <person name="Beszteri B."/>
            <person name="Gruber A."/>
            <person name="Heijde M."/>
            <person name="Katinka M."/>
            <person name="Mock T."/>
            <person name="Valentin K."/>
            <person name="Verret F."/>
            <person name="Berges J.A."/>
            <person name="Brownlee C."/>
            <person name="Cadoret J.P."/>
            <person name="Chiovitti A."/>
            <person name="Choi C.J."/>
            <person name="Coesel S."/>
            <person name="De Martino A."/>
            <person name="Detter J.C."/>
            <person name="Durkin C."/>
            <person name="Falciatore A."/>
            <person name="Fournet J."/>
            <person name="Haruta M."/>
            <person name="Huysman M.J."/>
            <person name="Jenkins B.D."/>
            <person name="Jiroutova K."/>
            <person name="Jorgensen R.E."/>
            <person name="Joubert Y."/>
            <person name="Kaplan A."/>
            <person name="Kroger N."/>
            <person name="Kroth P.G."/>
            <person name="La Roche J."/>
            <person name="Lindquist E."/>
            <person name="Lommer M."/>
            <person name="Martin-Jezequel V."/>
            <person name="Lopez P.J."/>
            <person name="Lucas S."/>
            <person name="Mangogna M."/>
            <person name="McGinnis K."/>
            <person name="Medlin L.K."/>
            <person name="Montsant A."/>
            <person name="Oudot-Le Secq M.P."/>
            <person name="Napoli C."/>
            <person name="Obornik M."/>
            <person name="Parker M.S."/>
            <person name="Petit J.L."/>
            <person name="Porcel B.M."/>
            <person name="Poulsen N."/>
            <person name="Robison M."/>
            <person name="Rychlewski L."/>
            <person name="Rynearson T.A."/>
            <person name="Schmutz J."/>
            <person name="Shapiro H."/>
            <person name="Siaut M."/>
            <person name="Stanley M."/>
            <person name="Sussman M.R."/>
            <person name="Taylor A.R."/>
            <person name="Vardi A."/>
            <person name="von Dassow P."/>
            <person name="Vyverman W."/>
            <person name="Willis A."/>
            <person name="Wyrwicz L.S."/>
            <person name="Rokhsar D.S."/>
            <person name="Weissenbach J."/>
            <person name="Armbrust E.V."/>
            <person name="Green B.R."/>
            <person name="Van de Peer Y."/>
            <person name="Grigoriev I.V."/>
        </authorList>
    </citation>
    <scope>NUCLEOTIDE SEQUENCE [LARGE SCALE GENOMIC DNA]</scope>
    <source>
        <strain evidence="4 5">CCAP 1055/1</strain>
    </source>
</reference>
<dbReference type="InterPro" id="IPR036869">
    <property type="entry name" value="J_dom_sf"/>
</dbReference>
<dbReference type="AlphaFoldDB" id="B7G3E5"/>
<dbReference type="OMA" id="SQSWYES"/>
<dbReference type="Gene3D" id="1.10.287.110">
    <property type="entry name" value="DnaJ domain"/>
    <property type="match status" value="1"/>
</dbReference>
<evidence type="ECO:0000256" key="1">
    <source>
        <dbReference type="SAM" id="MobiDB-lite"/>
    </source>
</evidence>
<feature type="domain" description="J" evidence="3">
    <location>
        <begin position="214"/>
        <end position="290"/>
    </location>
</feature>
<sequence>MRLTFLICLLATERGCGFSLRAAFRTSRDSLPSLTSAVSPRGTGMGMGANTKGGTKKKNGKVKQPSNPPYDVSASLLRLDKKYEELQLAAAKTLQKEFDSDDDLVTTEYIITARASPIVADWVPVAQLCLARTQADAHASEGAADPTLQAAVSLYCRELSHVAGMGSRLFQSVARNELQYAVESMDSFHKHVYEVVLEGKNENTKNENVMTKTEARSVLQLEVDVVDKSEIKRVYRKMSMAWHPDRFVGKDLTDEEMKEASVMYSKIKLAYETLESGIREIGKSWYESLGGRARTDFHGPVRLSPISEAKALLEASKVSSAVVGLDPEMVQGFVARSQAGV</sequence>
<evidence type="ECO:0000259" key="3">
    <source>
        <dbReference type="PROSITE" id="PS50076"/>
    </source>
</evidence>
<gene>
    <name evidence="4" type="ORF">PHATRDRAFT_47446</name>
</gene>
<dbReference type="Proteomes" id="UP000000759">
    <property type="component" value="Chromosome 13"/>
</dbReference>
<dbReference type="OrthoDB" id="10250354at2759"/>
<dbReference type="Pfam" id="PF00226">
    <property type="entry name" value="DnaJ"/>
    <property type="match status" value="1"/>
</dbReference>
<protein>
    <recommendedName>
        <fullName evidence="3">J domain-containing protein</fullName>
    </recommendedName>
</protein>
<dbReference type="KEGG" id="pti:PHATRDRAFT_47446"/>
<organism evidence="4 5">
    <name type="scientific">Phaeodactylum tricornutum (strain CCAP 1055/1)</name>
    <dbReference type="NCBI Taxonomy" id="556484"/>
    <lineage>
        <taxon>Eukaryota</taxon>
        <taxon>Sar</taxon>
        <taxon>Stramenopiles</taxon>
        <taxon>Ochrophyta</taxon>
        <taxon>Bacillariophyta</taxon>
        <taxon>Bacillariophyceae</taxon>
        <taxon>Bacillariophycidae</taxon>
        <taxon>Naviculales</taxon>
        <taxon>Phaeodactylaceae</taxon>
        <taxon>Phaeodactylum</taxon>
    </lineage>
</organism>
<evidence type="ECO:0000256" key="2">
    <source>
        <dbReference type="SAM" id="SignalP"/>
    </source>
</evidence>
<feature type="chain" id="PRO_5002852886" description="J domain-containing protein" evidence="2">
    <location>
        <begin position="18"/>
        <end position="341"/>
    </location>
</feature>
<dbReference type="RefSeq" id="XP_002181773.1">
    <property type="nucleotide sequence ID" value="XM_002181737.1"/>
</dbReference>
<name>B7G3E5_PHATC</name>
<dbReference type="EMBL" id="CM000615">
    <property type="protein sequence ID" value="EEC46987.1"/>
    <property type="molecule type" value="Genomic_DNA"/>
</dbReference>
<feature type="signal peptide" evidence="2">
    <location>
        <begin position="1"/>
        <end position="17"/>
    </location>
</feature>
<accession>B7G3E5</accession>
<dbReference type="InterPro" id="IPR001623">
    <property type="entry name" value="DnaJ_domain"/>
</dbReference>
<keyword evidence="2" id="KW-0732">Signal</keyword>
<dbReference type="SMART" id="SM00271">
    <property type="entry name" value="DnaJ"/>
    <property type="match status" value="1"/>
</dbReference>